<keyword evidence="2" id="KW-1185">Reference proteome</keyword>
<name>A0A0H2MEV5_9PROT</name>
<dbReference type="STRING" id="1489064.WH96_09705"/>
<organism evidence="1 2">
    <name type="scientific">Kiloniella spongiae</name>
    <dbReference type="NCBI Taxonomy" id="1489064"/>
    <lineage>
        <taxon>Bacteria</taxon>
        <taxon>Pseudomonadati</taxon>
        <taxon>Pseudomonadota</taxon>
        <taxon>Alphaproteobacteria</taxon>
        <taxon>Rhodospirillales</taxon>
        <taxon>Kiloniellaceae</taxon>
        <taxon>Kiloniella</taxon>
    </lineage>
</organism>
<protein>
    <submittedName>
        <fullName evidence="1">Uncharacterized protein</fullName>
    </submittedName>
</protein>
<gene>
    <name evidence="1" type="ORF">WH96_09705</name>
</gene>
<evidence type="ECO:0000313" key="1">
    <source>
        <dbReference type="EMBL" id="KLN60751.1"/>
    </source>
</evidence>
<reference evidence="1 2" key="1">
    <citation type="submission" date="2015-03" db="EMBL/GenBank/DDBJ databases">
        <title>Genome Sequence of Kiloniella spongiae MEBiC09566, isolated from a marine sponge.</title>
        <authorList>
            <person name="Shao Z."/>
            <person name="Wang L."/>
            <person name="Li X."/>
        </authorList>
    </citation>
    <scope>NUCLEOTIDE SEQUENCE [LARGE SCALE GENOMIC DNA]</scope>
    <source>
        <strain evidence="1 2">MEBiC09566</strain>
    </source>
</reference>
<accession>A0A0H2MEV5</accession>
<evidence type="ECO:0000313" key="2">
    <source>
        <dbReference type="Proteomes" id="UP000035444"/>
    </source>
</evidence>
<proteinExistence type="predicted"/>
<comment type="caution">
    <text evidence="1">The sequence shown here is derived from an EMBL/GenBank/DDBJ whole genome shotgun (WGS) entry which is preliminary data.</text>
</comment>
<dbReference type="EMBL" id="LAQL01000006">
    <property type="protein sequence ID" value="KLN60751.1"/>
    <property type="molecule type" value="Genomic_DNA"/>
</dbReference>
<dbReference type="AlphaFoldDB" id="A0A0H2MEV5"/>
<sequence>MIRLIQLVIFMTARMINIMKPVLKHLLVILIILVVCLAAILFFPGSIEAFGAKFWDAALWIGSCFS</sequence>
<dbReference type="Proteomes" id="UP000035444">
    <property type="component" value="Unassembled WGS sequence"/>
</dbReference>